<dbReference type="EMBL" id="QMBP01000025">
    <property type="protein sequence ID" value="RAZ84149.1"/>
    <property type="molecule type" value="Genomic_DNA"/>
</dbReference>
<dbReference type="AlphaFoldDB" id="A0A330HBZ5"/>
<evidence type="ECO:0000256" key="1">
    <source>
        <dbReference type="SAM" id="SignalP"/>
    </source>
</evidence>
<reference evidence="2 3" key="1">
    <citation type="submission" date="2018-07" db="EMBL/GenBank/DDBJ databases">
        <title>Diversity of Mesorhizobium strains in Brazil.</title>
        <authorList>
            <person name="Helene L.C.F."/>
            <person name="Dall'Agnol R."/>
            <person name="Delamuta J.R.M."/>
            <person name="Hungria M."/>
        </authorList>
    </citation>
    <scope>NUCLEOTIDE SEQUENCE [LARGE SCALE GENOMIC DNA]</scope>
    <source>
        <strain evidence="2 3">AC99b</strain>
    </source>
</reference>
<dbReference type="RefSeq" id="WP_112101352.1">
    <property type="nucleotide sequence ID" value="NZ_QMBP01000025.1"/>
</dbReference>
<evidence type="ECO:0008006" key="4">
    <source>
        <dbReference type="Google" id="ProtNLM"/>
    </source>
</evidence>
<feature type="signal peptide" evidence="1">
    <location>
        <begin position="1"/>
        <end position="22"/>
    </location>
</feature>
<dbReference type="InterPro" id="IPR006597">
    <property type="entry name" value="Sel1-like"/>
</dbReference>
<dbReference type="Proteomes" id="UP000251558">
    <property type="component" value="Unassembled WGS sequence"/>
</dbReference>
<name>A0A330HBZ5_9HYPH</name>
<keyword evidence="1" id="KW-0732">Signal</keyword>
<dbReference type="PANTHER" id="PTHR11102:SF160">
    <property type="entry name" value="ERAD-ASSOCIATED E3 UBIQUITIN-PROTEIN LIGASE COMPONENT HRD3"/>
    <property type="match status" value="1"/>
</dbReference>
<protein>
    <recommendedName>
        <fullName evidence="4">Sel1 repeat family protein</fullName>
    </recommendedName>
</protein>
<dbReference type="InterPro" id="IPR011990">
    <property type="entry name" value="TPR-like_helical_dom_sf"/>
</dbReference>
<evidence type="ECO:0000313" key="2">
    <source>
        <dbReference type="EMBL" id="RAZ84149.1"/>
    </source>
</evidence>
<dbReference type="Gene3D" id="1.25.40.10">
    <property type="entry name" value="Tetratricopeptide repeat domain"/>
    <property type="match status" value="2"/>
</dbReference>
<dbReference type="SUPFAM" id="SSF81901">
    <property type="entry name" value="HCP-like"/>
    <property type="match status" value="2"/>
</dbReference>
<sequence length="372" mass="40476">MRMRRMIFAAVFSLLTAKAAFAGQPTECDRLAGSPTDPNRLGEGIGLYGIEPVEAIAACETALAADADNPRLLFNLSRAHLARWLIDQQSDEEQALAGRNLEAAADRNYPAAMVVEAKRYWLGNAGFPQDVGEAMRLLDKAALSDAAEVKQVRRLLFLQPSVSEKRSEAQIRFVKQAADTNDPDALFALGMQEDDDRQQAEAVRLWQRAAALGSAEAAMLLATDYLAGDGGLPQDQVEAQRLMHQAAVGDNPGTRTILAGVYEQGLQVPKDENLAARLYRQASDEGNDDAQYHLGRFYEAGRGGLPQDAHEAARLYKLAAEQGNEDATLALARYMAEGQGGYEADKTKALEFLKRAAHWSTKAKEELTKIGG</sequence>
<dbReference type="InterPro" id="IPR050767">
    <property type="entry name" value="Sel1_AlgK"/>
</dbReference>
<feature type="chain" id="PRO_5016346022" description="Sel1 repeat family protein" evidence="1">
    <location>
        <begin position="23"/>
        <end position="372"/>
    </location>
</feature>
<accession>A0A330HBZ5</accession>
<dbReference type="Pfam" id="PF08238">
    <property type="entry name" value="Sel1"/>
    <property type="match status" value="6"/>
</dbReference>
<evidence type="ECO:0000313" key="3">
    <source>
        <dbReference type="Proteomes" id="UP000251558"/>
    </source>
</evidence>
<gene>
    <name evidence="2" type="ORF">DPM33_31990</name>
</gene>
<organism evidence="2 3">
    <name type="scientific">Mesorhizobium hawassense</name>
    <dbReference type="NCBI Taxonomy" id="1209954"/>
    <lineage>
        <taxon>Bacteria</taxon>
        <taxon>Pseudomonadati</taxon>
        <taxon>Pseudomonadota</taxon>
        <taxon>Alphaproteobacteria</taxon>
        <taxon>Hyphomicrobiales</taxon>
        <taxon>Phyllobacteriaceae</taxon>
        <taxon>Mesorhizobium</taxon>
    </lineage>
</organism>
<dbReference type="OrthoDB" id="9797030at2"/>
<proteinExistence type="predicted"/>
<comment type="caution">
    <text evidence="2">The sequence shown here is derived from an EMBL/GenBank/DDBJ whole genome shotgun (WGS) entry which is preliminary data.</text>
</comment>
<dbReference type="PANTHER" id="PTHR11102">
    <property type="entry name" value="SEL-1-LIKE PROTEIN"/>
    <property type="match status" value="1"/>
</dbReference>
<keyword evidence="3" id="KW-1185">Reference proteome</keyword>
<dbReference type="SMART" id="SM00671">
    <property type="entry name" value="SEL1"/>
    <property type="match status" value="6"/>
</dbReference>